<dbReference type="EC" id="3.4.13.23" evidence="7"/>
<evidence type="ECO:0000256" key="11">
    <source>
        <dbReference type="ARBA" id="ARBA00031564"/>
    </source>
</evidence>
<feature type="domain" description="Cytosol aminopeptidase" evidence="15">
    <location>
        <begin position="246"/>
        <end position="548"/>
    </location>
</feature>
<dbReference type="InterPro" id="IPR008283">
    <property type="entry name" value="Peptidase_M17_N"/>
</dbReference>
<protein>
    <recommendedName>
        <fullName evidence="2">Cytosol aminopeptidase</fullName>
        <ecNumber evidence="7">3.4.13.23</ecNumber>
    </recommendedName>
    <alternativeName>
        <fullName evidence="10">Cysteinylglycine-S-conjugate dipeptidase</fullName>
    </alternativeName>
    <alternativeName>
        <fullName evidence="11">Leucine aminopeptidase 3</fullName>
    </alternativeName>
    <alternativeName>
        <fullName evidence="9">Proline aminopeptidase</fullName>
    </alternativeName>
    <alternativeName>
        <fullName evidence="8">Prolyl aminopeptidase</fullName>
    </alternativeName>
</protein>
<evidence type="ECO:0000256" key="2">
    <source>
        <dbReference type="ARBA" id="ARBA00014190"/>
    </source>
</evidence>
<dbReference type="InterPro" id="IPR000819">
    <property type="entry name" value="Peptidase_M17_C"/>
</dbReference>
<comment type="similarity">
    <text evidence="1">Belongs to the peptidase M17 family.</text>
</comment>
<dbReference type="PANTHER" id="PTHR11963">
    <property type="entry name" value="LEUCINE AMINOPEPTIDASE-RELATED"/>
    <property type="match status" value="1"/>
</dbReference>
<evidence type="ECO:0000313" key="17">
    <source>
        <dbReference type="EMBL" id="CAH2084379.1"/>
    </source>
</evidence>
<comment type="catalytic activity">
    <reaction evidence="13">
        <text>S-benzyl-L-cysteinylglycine + H2O = S-benzyl-L-cysteine + glycine</text>
        <dbReference type="Rhea" id="RHEA:62568"/>
        <dbReference type="ChEBI" id="CHEBI:15377"/>
        <dbReference type="ChEBI" id="CHEBI:57305"/>
        <dbReference type="ChEBI" id="CHEBI:145802"/>
        <dbReference type="ChEBI" id="CHEBI:145803"/>
    </reaction>
    <physiologicalReaction direction="left-to-right" evidence="13">
        <dbReference type="Rhea" id="RHEA:62569"/>
    </physiologicalReaction>
</comment>
<evidence type="ECO:0000256" key="8">
    <source>
        <dbReference type="ARBA" id="ARBA00029605"/>
    </source>
</evidence>
<evidence type="ECO:0000256" key="6">
    <source>
        <dbReference type="ARBA" id="ARBA00023511"/>
    </source>
</evidence>
<gene>
    <name evidence="17" type="ORF">EEDITHA_LOCUS951</name>
</gene>
<comment type="catalytic activity">
    <reaction evidence="6">
        <text>an S-substituted L-cysteinylglycine + H2O = an S-substituted L-cysteine + glycine</text>
        <dbReference type="Rhea" id="RHEA:60444"/>
        <dbReference type="ChEBI" id="CHEBI:15377"/>
        <dbReference type="ChEBI" id="CHEBI:57305"/>
        <dbReference type="ChEBI" id="CHEBI:58717"/>
        <dbReference type="ChEBI" id="CHEBI:143103"/>
        <dbReference type="EC" id="3.4.13.23"/>
    </reaction>
    <physiologicalReaction direction="left-to-right" evidence="6">
        <dbReference type="Rhea" id="RHEA:60445"/>
    </physiologicalReaction>
</comment>
<dbReference type="GO" id="GO:0070006">
    <property type="term" value="F:metalloaminopeptidase activity"/>
    <property type="evidence" value="ECO:0007669"/>
    <property type="project" value="InterPro"/>
</dbReference>
<reference evidence="17" key="1">
    <citation type="submission" date="2022-03" db="EMBL/GenBank/DDBJ databases">
        <authorList>
            <person name="Tunstrom K."/>
        </authorList>
    </citation>
    <scope>NUCLEOTIDE SEQUENCE</scope>
</reference>
<evidence type="ECO:0000313" key="18">
    <source>
        <dbReference type="Proteomes" id="UP001153954"/>
    </source>
</evidence>
<keyword evidence="5" id="KW-0378">Hydrolase</keyword>
<evidence type="ECO:0000256" key="14">
    <source>
        <dbReference type="ARBA" id="ARBA00049107"/>
    </source>
</evidence>
<keyword evidence="3" id="KW-0031">Aminopeptidase</keyword>
<evidence type="ECO:0000256" key="9">
    <source>
        <dbReference type="ARBA" id="ARBA00030930"/>
    </source>
</evidence>
<evidence type="ECO:0000256" key="7">
    <source>
        <dbReference type="ARBA" id="ARBA00023625"/>
    </source>
</evidence>
<evidence type="ECO:0000256" key="13">
    <source>
        <dbReference type="ARBA" id="ARBA00047881"/>
    </source>
</evidence>
<comment type="caution">
    <text evidence="17">The sequence shown here is derived from an EMBL/GenBank/DDBJ whole genome shotgun (WGS) entry which is preliminary data.</text>
</comment>
<dbReference type="SUPFAM" id="SSF52949">
    <property type="entry name" value="Macro domain-like"/>
    <property type="match status" value="1"/>
</dbReference>
<dbReference type="Gene3D" id="3.40.630.10">
    <property type="entry name" value="Zn peptidases"/>
    <property type="match status" value="1"/>
</dbReference>
<evidence type="ECO:0000256" key="10">
    <source>
        <dbReference type="ARBA" id="ARBA00030997"/>
    </source>
</evidence>
<accession>A0AAU9T9V9</accession>
<dbReference type="SUPFAM" id="SSF53187">
    <property type="entry name" value="Zn-dependent exopeptidases"/>
    <property type="match status" value="1"/>
</dbReference>
<dbReference type="Gene3D" id="3.40.220.10">
    <property type="entry name" value="Leucine Aminopeptidase, subunit E, domain 1"/>
    <property type="match status" value="1"/>
</dbReference>
<sequence>MGFTKLLSSVNLLRVNPGRILRYCSRPSSNECGAISSDDDKKDLQDSSNEGSKSGLVLGVYEEKDKFELTPAAEEINQKSGGKICRYLNELSSELKLGKAFVVTDVVPEFGPVAISCLGKKDPGYNKLEELDETNENVRVMAGAGVRALSGRGCARVAVDAARRHTPPRRARTWPPGGECLQYGARVAVDAARRPHAAAEGAHLAAWRFEEFKSPGDKHQEVQLSLHGSEGKEAWDTGTVYGQAQNWARYLSDMPANKMTPVDFAQAALDTLCPLGVSVTVREREWLEAQRMRGVLGVAAASCEQPLLLECAWRGAAHAPVLLAADGITYDSGGLCLRSSHKLRGSRGASGAAVVLAAIKTLALLKVPVHVHAVIPLCEQLVSGRCLKPGDVLPALNGLNMQVEDTDLESQLLLADALVYGQTMYKPSLVIDVACLTQGIPPATGGGAVAVLGNSAHAWDALVEAGARTGDRPWRLPLWDYYRRQVVDDPAVDLRNKGSGTATICKGAAFLRHFVCGEWLHVDTSGVSRGGAVYLRRERASGRPARTLAAFLQAAAGSERDTPRESRD</sequence>
<evidence type="ECO:0000256" key="3">
    <source>
        <dbReference type="ARBA" id="ARBA00022438"/>
    </source>
</evidence>
<dbReference type="EMBL" id="CAKOGL010000003">
    <property type="protein sequence ID" value="CAH2084379.1"/>
    <property type="molecule type" value="Genomic_DNA"/>
</dbReference>
<comment type="function">
    <text evidence="12">Cytosolic metallopeptidase that catalyzes the removal of unsubstituted N-terminal hydrophobic amino acids from various peptides. The presence of Zn(2+) ions is essential for the peptidase activity, and the association with other cofactors can modulate the substrate spectificity of the enzyme. For instance, in the presence of Mn(2+), it displays a specific Cys-Gly hydrolyzing activity of Cys-Gly-S-conjugates. Involved in the metabolism of glutathione and in the degradation of glutathione S-conjugates, which may play a role in the control of the cell redox status.</text>
</comment>
<dbReference type="GO" id="GO:0006508">
    <property type="term" value="P:proteolysis"/>
    <property type="evidence" value="ECO:0007669"/>
    <property type="project" value="UniProtKB-KW"/>
</dbReference>
<dbReference type="PANTHER" id="PTHR11963:SF16">
    <property type="entry name" value="CYTOSOL AMINOPEPTIDASE"/>
    <property type="match status" value="1"/>
</dbReference>
<organism evidence="17 18">
    <name type="scientific">Euphydryas editha</name>
    <name type="common">Edith's checkerspot</name>
    <dbReference type="NCBI Taxonomy" id="104508"/>
    <lineage>
        <taxon>Eukaryota</taxon>
        <taxon>Metazoa</taxon>
        <taxon>Ecdysozoa</taxon>
        <taxon>Arthropoda</taxon>
        <taxon>Hexapoda</taxon>
        <taxon>Insecta</taxon>
        <taxon>Pterygota</taxon>
        <taxon>Neoptera</taxon>
        <taxon>Endopterygota</taxon>
        <taxon>Lepidoptera</taxon>
        <taxon>Glossata</taxon>
        <taxon>Ditrysia</taxon>
        <taxon>Papilionoidea</taxon>
        <taxon>Nymphalidae</taxon>
        <taxon>Nymphalinae</taxon>
        <taxon>Euphydryas</taxon>
    </lineage>
</organism>
<proteinExistence type="inferred from homology"/>
<dbReference type="InterPro" id="IPR011356">
    <property type="entry name" value="Leucine_aapep/pepB"/>
</dbReference>
<evidence type="ECO:0000256" key="12">
    <source>
        <dbReference type="ARBA" id="ARBA00045966"/>
    </source>
</evidence>
<evidence type="ECO:0000256" key="5">
    <source>
        <dbReference type="ARBA" id="ARBA00022801"/>
    </source>
</evidence>
<keyword evidence="18" id="KW-1185">Reference proteome</keyword>
<dbReference type="PRINTS" id="PR00481">
    <property type="entry name" value="LAMNOPPTDASE"/>
</dbReference>
<evidence type="ECO:0000256" key="4">
    <source>
        <dbReference type="ARBA" id="ARBA00022670"/>
    </source>
</evidence>
<dbReference type="Pfam" id="PF00883">
    <property type="entry name" value="Peptidase_M17"/>
    <property type="match status" value="1"/>
</dbReference>
<dbReference type="GO" id="GO:0030145">
    <property type="term" value="F:manganese ion binding"/>
    <property type="evidence" value="ECO:0007669"/>
    <property type="project" value="InterPro"/>
</dbReference>
<evidence type="ECO:0000256" key="1">
    <source>
        <dbReference type="ARBA" id="ARBA00009528"/>
    </source>
</evidence>
<dbReference type="InterPro" id="IPR043472">
    <property type="entry name" value="Macro_dom-like"/>
</dbReference>
<dbReference type="AlphaFoldDB" id="A0AAU9T9V9"/>
<dbReference type="Proteomes" id="UP001153954">
    <property type="component" value="Unassembled WGS sequence"/>
</dbReference>
<evidence type="ECO:0000259" key="15">
    <source>
        <dbReference type="Pfam" id="PF00883"/>
    </source>
</evidence>
<feature type="domain" description="Peptidase M17 leucyl aminopeptidase N-terminal" evidence="16">
    <location>
        <begin position="57"/>
        <end position="162"/>
    </location>
</feature>
<keyword evidence="4" id="KW-0645">Protease</keyword>
<comment type="catalytic activity">
    <reaction evidence="14">
        <text>L-cysteinylglycine + H2O = L-cysteine + glycine</text>
        <dbReference type="Rhea" id="RHEA:28783"/>
        <dbReference type="ChEBI" id="CHEBI:15377"/>
        <dbReference type="ChEBI" id="CHEBI:35235"/>
        <dbReference type="ChEBI" id="CHEBI:57305"/>
        <dbReference type="ChEBI" id="CHEBI:61694"/>
    </reaction>
    <physiologicalReaction direction="left-to-right" evidence="14">
        <dbReference type="Rhea" id="RHEA:28784"/>
    </physiologicalReaction>
</comment>
<name>A0AAU9T9V9_EUPED</name>
<dbReference type="GO" id="GO:0005737">
    <property type="term" value="C:cytoplasm"/>
    <property type="evidence" value="ECO:0007669"/>
    <property type="project" value="InterPro"/>
</dbReference>
<evidence type="ECO:0000259" key="16">
    <source>
        <dbReference type="Pfam" id="PF02789"/>
    </source>
</evidence>
<dbReference type="Pfam" id="PF02789">
    <property type="entry name" value="Peptidase_M17_N"/>
    <property type="match status" value="1"/>
</dbReference>